<reference evidence="1 2" key="1">
    <citation type="submission" date="2015-10" db="EMBL/GenBank/DDBJ databases">
        <title>Genome sequence of Chryseobacterium greenlandense.</title>
        <authorList>
            <person name="Newman J."/>
            <person name="Fischer K."/>
            <person name="Miller J."/>
        </authorList>
    </citation>
    <scope>NUCLEOTIDE SEQUENCE [LARGE SCALE GENOMIC DNA]</scope>
    <source>
        <strain evidence="1 2">UMB34</strain>
    </source>
</reference>
<dbReference type="AlphaFoldDB" id="A0A101CDP1"/>
<organism evidence="1 2">
    <name type="scientific">Chryseobacterium aquaticum subsp. greenlandense</name>
    <dbReference type="NCBI Taxonomy" id="345663"/>
    <lineage>
        <taxon>Bacteria</taxon>
        <taxon>Pseudomonadati</taxon>
        <taxon>Bacteroidota</taxon>
        <taxon>Flavobacteriia</taxon>
        <taxon>Flavobacteriales</taxon>
        <taxon>Weeksellaceae</taxon>
        <taxon>Chryseobacterium group</taxon>
        <taxon>Chryseobacterium</taxon>
    </lineage>
</organism>
<name>A0A101CDP1_9FLAO</name>
<evidence type="ECO:0000313" key="2">
    <source>
        <dbReference type="Proteomes" id="UP000054388"/>
    </source>
</evidence>
<accession>A0A101CDP1</accession>
<sequence>MDYFGILDLILFEIEKQVPPFFFLFAEKARSSLCIRLEKFVYTKTHLAMKEFIFFKDLKEYILRLIFNQLHIFASKRKKTK</sequence>
<protein>
    <submittedName>
        <fullName evidence="1">Uncharacterized protein</fullName>
    </submittedName>
</protein>
<evidence type="ECO:0000313" key="1">
    <source>
        <dbReference type="EMBL" id="KUJ54318.1"/>
    </source>
</evidence>
<gene>
    <name evidence="1" type="ORF">AR686_17400</name>
</gene>
<dbReference type="Proteomes" id="UP000054388">
    <property type="component" value="Unassembled WGS sequence"/>
</dbReference>
<comment type="caution">
    <text evidence="1">The sequence shown here is derived from an EMBL/GenBank/DDBJ whole genome shotgun (WGS) entry which is preliminary data.</text>
</comment>
<proteinExistence type="predicted"/>
<dbReference type="EMBL" id="LMAI01000014">
    <property type="protein sequence ID" value="KUJ54318.1"/>
    <property type="molecule type" value="Genomic_DNA"/>
</dbReference>